<dbReference type="Gene3D" id="3.40.1010.10">
    <property type="entry name" value="Cobalt-precorrin-4 Transmethylase, Domain 1"/>
    <property type="match status" value="1"/>
</dbReference>
<evidence type="ECO:0000259" key="10">
    <source>
        <dbReference type="Pfam" id="PF00590"/>
    </source>
</evidence>
<evidence type="ECO:0000256" key="8">
    <source>
        <dbReference type="ARBA" id="ARBA00048752"/>
    </source>
</evidence>
<keyword evidence="12" id="KW-1185">Reference proteome</keyword>
<dbReference type="InterPro" id="IPR004551">
    <property type="entry name" value="Dphthn_synthase"/>
</dbReference>
<dbReference type="HAMAP" id="MF_01084">
    <property type="entry name" value="Diphthine_synth"/>
    <property type="match status" value="1"/>
</dbReference>
<dbReference type="AlphaFoldDB" id="A0AAN9WBC8"/>
<keyword evidence="7 9" id="KW-0949">S-adenosyl-L-methionine</keyword>
<comment type="caution">
    <text evidence="11">The sequence shown here is derived from an EMBL/GenBank/DDBJ whole genome shotgun (WGS) entry which is preliminary data.</text>
</comment>
<dbReference type="EC" id="2.1.1.314" evidence="4"/>
<dbReference type="GO" id="GO:0032259">
    <property type="term" value="P:methylation"/>
    <property type="evidence" value="ECO:0007669"/>
    <property type="project" value="UniProtKB-KW"/>
</dbReference>
<keyword evidence="5" id="KW-0489">Methyltransferase</keyword>
<dbReference type="EMBL" id="JAZDUA010000048">
    <property type="protein sequence ID" value="KAK7870954.1"/>
    <property type="molecule type" value="Genomic_DNA"/>
</dbReference>
<accession>A0AAN9WBC8</accession>
<evidence type="ECO:0000313" key="12">
    <source>
        <dbReference type="Proteomes" id="UP001378592"/>
    </source>
</evidence>
<evidence type="ECO:0000256" key="7">
    <source>
        <dbReference type="ARBA" id="ARBA00022691"/>
    </source>
</evidence>
<dbReference type="GO" id="GO:0141133">
    <property type="term" value="F:diphthine methyl ester synthase activity"/>
    <property type="evidence" value="ECO:0007669"/>
    <property type="project" value="UniProtKB-EC"/>
</dbReference>
<dbReference type="SUPFAM" id="SSF53790">
    <property type="entry name" value="Tetrapyrrole methylase"/>
    <property type="match status" value="1"/>
</dbReference>
<keyword evidence="6" id="KW-0808">Transferase</keyword>
<evidence type="ECO:0000256" key="9">
    <source>
        <dbReference type="PIRSR" id="PIRSR036432-1"/>
    </source>
</evidence>
<feature type="binding site" evidence="9">
    <location>
        <position position="87"/>
    </location>
    <ligand>
        <name>S-adenosyl-L-methionine</name>
        <dbReference type="ChEBI" id="CHEBI:59789"/>
    </ligand>
</feature>
<dbReference type="GO" id="GO:0017183">
    <property type="term" value="P:protein histidyl modification to diphthamide"/>
    <property type="evidence" value="ECO:0007669"/>
    <property type="project" value="InterPro"/>
</dbReference>
<comment type="catalytic activity">
    <reaction evidence="8">
        <text>2-[(3S)-amino-3-carboxypropyl]-L-histidyl-[translation elongation factor 2] + 4 S-adenosyl-L-methionine = diphthine methyl ester-[translation elongation factor 2] + 4 S-adenosyl-L-homocysteine + 3 H(+)</text>
        <dbReference type="Rhea" id="RHEA:42652"/>
        <dbReference type="Rhea" id="RHEA-COMP:9749"/>
        <dbReference type="Rhea" id="RHEA-COMP:10173"/>
        <dbReference type="ChEBI" id="CHEBI:15378"/>
        <dbReference type="ChEBI" id="CHEBI:57856"/>
        <dbReference type="ChEBI" id="CHEBI:59789"/>
        <dbReference type="ChEBI" id="CHEBI:73995"/>
        <dbReference type="ChEBI" id="CHEBI:79005"/>
        <dbReference type="EC" id="2.1.1.314"/>
    </reaction>
</comment>
<dbReference type="InterPro" id="IPR014777">
    <property type="entry name" value="4pyrrole_Mease_sub1"/>
</dbReference>
<evidence type="ECO:0000256" key="5">
    <source>
        <dbReference type="ARBA" id="ARBA00022603"/>
    </source>
</evidence>
<comment type="similarity">
    <text evidence="3">Belongs to the diphthine synthase family.</text>
</comment>
<comment type="pathway">
    <text evidence="2">Protein modification; peptidyl-diphthamide biosynthesis.</text>
</comment>
<name>A0AAN9WBC8_9ORTH</name>
<dbReference type="InterPro" id="IPR000878">
    <property type="entry name" value="4pyrrol_Mease"/>
</dbReference>
<dbReference type="Gene3D" id="3.30.950.10">
    <property type="entry name" value="Methyltransferase, Cobalt-precorrin-4 Transmethylase, Domain 2"/>
    <property type="match status" value="1"/>
</dbReference>
<dbReference type="InterPro" id="IPR014776">
    <property type="entry name" value="4pyrrole_Mease_sub2"/>
</dbReference>
<dbReference type="PANTHER" id="PTHR10882:SF0">
    <property type="entry name" value="DIPHTHINE METHYL ESTER SYNTHASE"/>
    <property type="match status" value="1"/>
</dbReference>
<feature type="binding site" evidence="9">
    <location>
        <position position="9"/>
    </location>
    <ligand>
        <name>S-adenosyl-L-methionine</name>
        <dbReference type="ChEBI" id="CHEBI:59789"/>
    </ligand>
</feature>
<feature type="binding site" evidence="9">
    <location>
        <position position="84"/>
    </location>
    <ligand>
        <name>S-adenosyl-L-methionine</name>
        <dbReference type="ChEBI" id="CHEBI:59789"/>
    </ligand>
</feature>
<gene>
    <name evidence="11" type="ORF">R5R35_012169</name>
</gene>
<feature type="domain" description="Tetrapyrrole methylase" evidence="10">
    <location>
        <begin position="1"/>
        <end position="238"/>
    </location>
</feature>
<dbReference type="Proteomes" id="UP001378592">
    <property type="component" value="Unassembled WGS sequence"/>
</dbReference>
<evidence type="ECO:0000256" key="6">
    <source>
        <dbReference type="ARBA" id="ARBA00022679"/>
    </source>
</evidence>
<comment type="function">
    <text evidence="1">S-adenosyl-L-methionine-dependent methyltransferase that catalyzes four methylations of the modified target histidine residue in translation elongation factor 2 (EF-2), to form an intermediate called diphthine methyl ester. The four successive methylation reactions represent the second step of diphthamide biosynthesis.</text>
</comment>
<dbReference type="Pfam" id="PF00590">
    <property type="entry name" value="TP_methylase"/>
    <property type="match status" value="1"/>
</dbReference>
<dbReference type="NCBIfam" id="TIGR00522">
    <property type="entry name" value="dph5"/>
    <property type="match status" value="1"/>
</dbReference>
<evidence type="ECO:0000256" key="1">
    <source>
        <dbReference type="ARBA" id="ARBA00004006"/>
    </source>
</evidence>
<feature type="binding site" evidence="9">
    <location>
        <begin position="112"/>
        <end position="113"/>
    </location>
    <ligand>
        <name>S-adenosyl-L-methionine</name>
        <dbReference type="ChEBI" id="CHEBI:59789"/>
    </ligand>
</feature>
<evidence type="ECO:0000256" key="2">
    <source>
        <dbReference type="ARBA" id="ARBA00005156"/>
    </source>
</evidence>
<feature type="binding site" evidence="9">
    <location>
        <position position="163"/>
    </location>
    <ligand>
        <name>S-adenosyl-L-methionine</name>
        <dbReference type="ChEBI" id="CHEBI:59789"/>
    </ligand>
</feature>
<evidence type="ECO:0000256" key="3">
    <source>
        <dbReference type="ARBA" id="ARBA00006729"/>
    </source>
</evidence>
<dbReference type="PANTHER" id="PTHR10882">
    <property type="entry name" value="DIPHTHINE SYNTHASE"/>
    <property type="match status" value="1"/>
</dbReference>
<reference evidence="11 12" key="1">
    <citation type="submission" date="2024-03" db="EMBL/GenBank/DDBJ databases">
        <title>The genome assembly and annotation of the cricket Gryllus longicercus Weissman &amp; Gray.</title>
        <authorList>
            <person name="Szrajer S."/>
            <person name="Gray D."/>
            <person name="Ylla G."/>
        </authorList>
    </citation>
    <scope>NUCLEOTIDE SEQUENCE [LARGE SCALE GENOMIC DNA]</scope>
    <source>
        <strain evidence="11">DAG 2021-001</strain>
        <tissue evidence="11">Whole body minus gut</tissue>
    </source>
</reference>
<dbReference type="FunFam" id="3.30.950.10:FF:000004">
    <property type="entry name" value="Diphthine synthase putative"/>
    <property type="match status" value="1"/>
</dbReference>
<dbReference type="CDD" id="cd11647">
    <property type="entry name" value="DHP5_DphB"/>
    <property type="match status" value="1"/>
</dbReference>
<protein>
    <recommendedName>
        <fullName evidence="4">diphthine methyl ester synthase</fullName>
        <ecNumber evidence="4">2.1.1.314</ecNumber>
    </recommendedName>
</protein>
<organism evidence="11 12">
    <name type="scientific">Gryllus longicercus</name>
    <dbReference type="NCBI Taxonomy" id="2509291"/>
    <lineage>
        <taxon>Eukaryota</taxon>
        <taxon>Metazoa</taxon>
        <taxon>Ecdysozoa</taxon>
        <taxon>Arthropoda</taxon>
        <taxon>Hexapoda</taxon>
        <taxon>Insecta</taxon>
        <taxon>Pterygota</taxon>
        <taxon>Neoptera</taxon>
        <taxon>Polyneoptera</taxon>
        <taxon>Orthoptera</taxon>
        <taxon>Ensifera</taxon>
        <taxon>Gryllidea</taxon>
        <taxon>Grylloidea</taxon>
        <taxon>Gryllidae</taxon>
        <taxon>Gryllinae</taxon>
        <taxon>Gryllus</taxon>
    </lineage>
</organism>
<feature type="binding site" evidence="9">
    <location>
        <position position="251"/>
    </location>
    <ligand>
        <name>S-adenosyl-L-methionine</name>
        <dbReference type="ChEBI" id="CHEBI:59789"/>
    </ligand>
</feature>
<evidence type="ECO:0000256" key="4">
    <source>
        <dbReference type="ARBA" id="ARBA00011927"/>
    </source>
</evidence>
<proteinExistence type="inferred from homology"/>
<sequence>MLYLIGLGLGDAKDITVKGLEIVKNADRVYLEAYTSILTVGKEALEQFYGRSIVIADRDLLEQGAQEILFEADCKDVVLLVVGDPFGATTHTDLVLRAKELNIPFRIIHNASILNAVGCCGLQLYNFGETVSIPYWTDCWQPDSFYERIIGNRVRGLHTLCLLDIKVKEPTLESLTKKVKEYMPPRFMSVSEAADQLLKITINVKNSENNGKALPEECLCVGVARVGSDSQKIIACSLKQMKDTDLGPPLHSLIICGKLHPLEIEYLSQFALNEQDVQNSVEV</sequence>
<evidence type="ECO:0000313" key="11">
    <source>
        <dbReference type="EMBL" id="KAK7870954.1"/>
    </source>
</evidence>
<dbReference type="PIRSF" id="PIRSF036432">
    <property type="entry name" value="Diphthine_synth"/>
    <property type="match status" value="1"/>
</dbReference>
<dbReference type="InterPro" id="IPR035996">
    <property type="entry name" value="4pyrrol_Methylase_sf"/>
</dbReference>
<dbReference type="FunFam" id="3.40.1010.10:FF:000004">
    <property type="entry name" value="Putative diphthine synthase"/>
    <property type="match status" value="1"/>
</dbReference>
<feature type="binding site" evidence="9">
    <location>
        <position position="226"/>
    </location>
    <ligand>
        <name>S-adenosyl-L-methionine</name>
        <dbReference type="ChEBI" id="CHEBI:59789"/>
    </ligand>
</feature>